<dbReference type="Gene3D" id="1.25.40.10">
    <property type="entry name" value="Tetratricopeptide repeat domain"/>
    <property type="match status" value="1"/>
</dbReference>
<dbReference type="SUPFAM" id="SSF48452">
    <property type="entry name" value="TPR-like"/>
    <property type="match status" value="1"/>
</dbReference>
<dbReference type="PATRIC" id="fig|909613.9.peg.4244"/>
<evidence type="ECO:0000313" key="3">
    <source>
        <dbReference type="Proteomes" id="UP000019277"/>
    </source>
</evidence>
<protein>
    <submittedName>
        <fullName evidence="2">Putative regulatory protein</fullName>
    </submittedName>
</protein>
<reference evidence="2 3" key="1">
    <citation type="journal article" date="2014" name="Genome Announc.">
        <title>Draft Genome Sequence of the Antitrypanosomally Active Sponge-Associated Bacterium Actinokineospora sp. Strain EG49.</title>
        <authorList>
            <person name="Harjes J."/>
            <person name="Ryu T."/>
            <person name="Abdelmohsen U.R."/>
            <person name="Moitinho-Silva L."/>
            <person name="Horn H."/>
            <person name="Ravasi T."/>
            <person name="Hentschel U."/>
        </authorList>
    </citation>
    <scope>NUCLEOTIDE SEQUENCE [LARGE SCALE GENOMIC DNA]</scope>
    <source>
        <strain evidence="2 3">EG49</strain>
    </source>
</reference>
<evidence type="ECO:0000313" key="2">
    <source>
        <dbReference type="EMBL" id="EWC60474.1"/>
    </source>
</evidence>
<dbReference type="Proteomes" id="UP000019277">
    <property type="component" value="Unassembled WGS sequence"/>
</dbReference>
<comment type="caution">
    <text evidence="2">The sequence shown here is derived from an EMBL/GenBank/DDBJ whole genome shotgun (WGS) entry which is preliminary data.</text>
</comment>
<sequence length="330" mass="35079">MPEPVERPREHPRTEPWARRGRIGHTDVTAVVDFTGRLRRLDYRHGGGRCRDAAVARLPAARALLGLHVADDVLGPLCTAVADLHNLAGWACFDTGAVDEALVHFGVALEVAALGGDRVLLSNIHYRRGRVRLHHDSPEQALAEFRLGERAAGAGGSALALAVTGANQAWARARLGDEGAALALLAGARDDFAGARGEPVPAWAAFFTAADLSAMTGVVHTELARSVDPRHVESAVPALVAALDGYGPDMARSRAFTLISLATCLLIDEQVERAVAVGEQVLDLCRGLASVRTAARLRPLRDEAARRRGDADARALARRISAFRPEAGPV</sequence>
<accession>W7J2W4</accession>
<dbReference type="EMBL" id="AYXG01000158">
    <property type="protein sequence ID" value="EWC60474.1"/>
    <property type="molecule type" value="Genomic_DNA"/>
</dbReference>
<dbReference type="STRING" id="909613.UO65_4241"/>
<keyword evidence="3" id="KW-1185">Reference proteome</keyword>
<name>W7J2W4_9PSEU</name>
<feature type="compositionally biased region" description="Basic and acidic residues" evidence="1">
    <location>
        <begin position="1"/>
        <end position="18"/>
    </location>
</feature>
<dbReference type="InterPro" id="IPR011990">
    <property type="entry name" value="TPR-like_helical_dom_sf"/>
</dbReference>
<dbReference type="AlphaFoldDB" id="W7J2W4"/>
<organism evidence="2 3">
    <name type="scientific">Actinokineospora spheciospongiae</name>
    <dbReference type="NCBI Taxonomy" id="909613"/>
    <lineage>
        <taxon>Bacteria</taxon>
        <taxon>Bacillati</taxon>
        <taxon>Actinomycetota</taxon>
        <taxon>Actinomycetes</taxon>
        <taxon>Pseudonocardiales</taxon>
        <taxon>Pseudonocardiaceae</taxon>
        <taxon>Actinokineospora</taxon>
    </lineage>
</organism>
<evidence type="ECO:0000256" key="1">
    <source>
        <dbReference type="SAM" id="MobiDB-lite"/>
    </source>
</evidence>
<dbReference type="eggNOG" id="COG0457">
    <property type="taxonomic scope" value="Bacteria"/>
</dbReference>
<dbReference type="RefSeq" id="WP_052021426.1">
    <property type="nucleotide sequence ID" value="NZ_AYXG01000158.1"/>
</dbReference>
<dbReference type="OrthoDB" id="3213425at2"/>
<feature type="region of interest" description="Disordered" evidence="1">
    <location>
        <begin position="1"/>
        <end position="20"/>
    </location>
</feature>
<gene>
    <name evidence="2" type="ORF">UO65_4241</name>
</gene>
<proteinExistence type="predicted"/>